<organism evidence="2 3">
    <name type="scientific">Apophysomyces ossiformis</name>
    <dbReference type="NCBI Taxonomy" id="679940"/>
    <lineage>
        <taxon>Eukaryota</taxon>
        <taxon>Fungi</taxon>
        <taxon>Fungi incertae sedis</taxon>
        <taxon>Mucoromycota</taxon>
        <taxon>Mucoromycotina</taxon>
        <taxon>Mucoromycetes</taxon>
        <taxon>Mucorales</taxon>
        <taxon>Mucorineae</taxon>
        <taxon>Mucoraceae</taxon>
        <taxon>Apophysomyces</taxon>
    </lineage>
</organism>
<dbReference type="AlphaFoldDB" id="A0A8H7BUS7"/>
<protein>
    <submittedName>
        <fullName evidence="2">Uncharacterized protein</fullName>
    </submittedName>
</protein>
<evidence type="ECO:0000313" key="3">
    <source>
        <dbReference type="Proteomes" id="UP000605846"/>
    </source>
</evidence>
<dbReference type="OrthoDB" id="10537097at2759"/>
<accession>A0A8H7BUS7</accession>
<dbReference type="Proteomes" id="UP000605846">
    <property type="component" value="Unassembled WGS sequence"/>
</dbReference>
<dbReference type="EMBL" id="JABAYA010000048">
    <property type="protein sequence ID" value="KAF7727867.1"/>
    <property type="molecule type" value="Genomic_DNA"/>
</dbReference>
<name>A0A8H7BUS7_9FUNG</name>
<reference evidence="2" key="1">
    <citation type="submission" date="2020-01" db="EMBL/GenBank/DDBJ databases">
        <title>Genome Sequencing of Three Apophysomyces-Like Fungal Strains Confirms a Novel Fungal Genus in the Mucoromycota with divergent Burkholderia-like Endosymbiotic Bacteria.</title>
        <authorList>
            <person name="Stajich J.E."/>
            <person name="Macias A.M."/>
            <person name="Carter-House D."/>
            <person name="Lovett B."/>
            <person name="Kasson L.R."/>
            <person name="Berry K."/>
            <person name="Grigoriev I."/>
            <person name="Chang Y."/>
            <person name="Spatafora J."/>
            <person name="Kasson M.T."/>
        </authorList>
    </citation>
    <scope>NUCLEOTIDE SEQUENCE</scope>
    <source>
        <strain evidence="2">NRRL A-21654</strain>
    </source>
</reference>
<proteinExistence type="predicted"/>
<keyword evidence="3" id="KW-1185">Reference proteome</keyword>
<evidence type="ECO:0000256" key="1">
    <source>
        <dbReference type="SAM" id="MobiDB-lite"/>
    </source>
</evidence>
<feature type="region of interest" description="Disordered" evidence="1">
    <location>
        <begin position="151"/>
        <end position="245"/>
    </location>
</feature>
<comment type="caution">
    <text evidence="2">The sequence shown here is derived from an EMBL/GenBank/DDBJ whole genome shotgun (WGS) entry which is preliminary data.</text>
</comment>
<sequence>MSGIGVKAETEAEALLALRKLITIRPGRVERPDAMPDVYPPEPVRRAFETARIYNRSPETAKKTRSIYSQAESFIPYEAPNIQSVSYGSWAGQREFFPSPSVSPANANETLLTPRWVSASVESMTETPARSESYRRISAGTHRQVQLAQKIISRTQDSNSREPQRSAFMETDDQPKEVLIMNGNRTLRSDLPIMEGDASSSSKPLDKQEEDRMHTETDPSGGHETRNQPECKEEEEDSKAQSIFPRASGVFAWVNRIADLFR</sequence>
<gene>
    <name evidence="2" type="ORF">EC973_006980</name>
</gene>
<evidence type="ECO:0000313" key="2">
    <source>
        <dbReference type="EMBL" id="KAF7727867.1"/>
    </source>
</evidence>
<feature type="compositionally biased region" description="Basic and acidic residues" evidence="1">
    <location>
        <begin position="204"/>
        <end position="231"/>
    </location>
</feature>